<dbReference type="NCBIfam" id="TIGR01180">
    <property type="entry name" value="aman2_put"/>
    <property type="match status" value="1"/>
</dbReference>
<reference evidence="4 5" key="2">
    <citation type="journal article" date="2012" name="PLoS Pathog.">
        <title>Diverse lifestyles and strategies of plant pathogenesis encoded in the genomes of eighteen Dothideomycetes fungi.</title>
        <authorList>
            <person name="Ohm R.A."/>
            <person name="Feau N."/>
            <person name="Henrissat B."/>
            <person name="Schoch C.L."/>
            <person name="Horwitz B.A."/>
            <person name="Barry K.W."/>
            <person name="Condon B.J."/>
            <person name="Copeland A.C."/>
            <person name="Dhillon B."/>
            <person name="Glaser F."/>
            <person name="Hesse C.N."/>
            <person name="Kosti I."/>
            <person name="LaButti K."/>
            <person name="Lindquist E.A."/>
            <person name="Lucas S."/>
            <person name="Salamov A.A."/>
            <person name="Bradshaw R.E."/>
            <person name="Ciuffetti L."/>
            <person name="Hamelin R.C."/>
            <person name="Kema G.H.J."/>
            <person name="Lawrence C."/>
            <person name="Scott J.A."/>
            <person name="Spatafora J.W."/>
            <person name="Turgeon B.G."/>
            <person name="de Wit P.J.G.M."/>
            <person name="Zhong S."/>
            <person name="Goodwin S.B."/>
            <person name="Grigoriev I.V."/>
        </authorList>
    </citation>
    <scope>NUCLEOTIDE SEQUENCE [LARGE SCALE GENOMIC DNA]</scope>
    <source>
        <strain evidence="5">NZE10 / CBS 128990</strain>
    </source>
</reference>
<dbReference type="Pfam" id="PF17678">
    <property type="entry name" value="Glyco_hydro_92N"/>
    <property type="match status" value="1"/>
</dbReference>
<dbReference type="FunFam" id="3.30.2080.10:FF:000001">
    <property type="entry name" value="Alpha-1,2-mannosidase subfamily"/>
    <property type="match status" value="1"/>
</dbReference>
<dbReference type="FunFam" id="1.20.1050.60:FF:000002">
    <property type="entry name" value="Glycosyl hydrolase family 92"/>
    <property type="match status" value="1"/>
</dbReference>
<evidence type="ECO:0000313" key="4">
    <source>
        <dbReference type="EMBL" id="EME46957.1"/>
    </source>
</evidence>
<reference evidence="5" key="1">
    <citation type="journal article" date="2012" name="PLoS Genet.">
        <title>The genomes of the fungal plant pathogens Cladosporium fulvum and Dothistroma septosporum reveal adaptation to different hosts and lifestyles but also signatures of common ancestry.</title>
        <authorList>
            <person name="de Wit P.J.G.M."/>
            <person name="van der Burgt A."/>
            <person name="Oekmen B."/>
            <person name="Stergiopoulos I."/>
            <person name="Abd-Elsalam K.A."/>
            <person name="Aerts A.L."/>
            <person name="Bahkali A.H."/>
            <person name="Beenen H.G."/>
            <person name="Chettri P."/>
            <person name="Cox M.P."/>
            <person name="Datema E."/>
            <person name="de Vries R.P."/>
            <person name="Dhillon B."/>
            <person name="Ganley A.R."/>
            <person name="Griffiths S.A."/>
            <person name="Guo Y."/>
            <person name="Hamelin R.C."/>
            <person name="Henrissat B."/>
            <person name="Kabir M.S."/>
            <person name="Jashni M.K."/>
            <person name="Kema G."/>
            <person name="Klaubauf S."/>
            <person name="Lapidus A."/>
            <person name="Levasseur A."/>
            <person name="Lindquist E."/>
            <person name="Mehrabi R."/>
            <person name="Ohm R.A."/>
            <person name="Owen T.J."/>
            <person name="Salamov A."/>
            <person name="Schwelm A."/>
            <person name="Schijlen E."/>
            <person name="Sun H."/>
            <person name="van den Burg H.A."/>
            <person name="van Ham R.C.H.J."/>
            <person name="Zhang S."/>
            <person name="Goodwin S.B."/>
            <person name="Grigoriev I.V."/>
            <person name="Collemare J."/>
            <person name="Bradshaw R.E."/>
        </authorList>
    </citation>
    <scope>NUCLEOTIDE SEQUENCE [LARGE SCALE GENOMIC DNA]</scope>
    <source>
        <strain evidence="5">NZE10 / CBS 128990</strain>
    </source>
</reference>
<feature type="chain" id="PRO_5004110176" evidence="1">
    <location>
        <begin position="19"/>
        <end position="808"/>
    </location>
</feature>
<dbReference type="Gene3D" id="2.70.98.10">
    <property type="match status" value="1"/>
</dbReference>
<dbReference type="GO" id="GO:0005975">
    <property type="term" value="P:carbohydrate metabolic process"/>
    <property type="evidence" value="ECO:0007669"/>
    <property type="project" value="InterPro"/>
</dbReference>
<dbReference type="HOGENOM" id="CLU_003690_4_2_1"/>
<protein>
    <submittedName>
        <fullName evidence="4">Glycoside hydrolase family 92 protein</fullName>
    </submittedName>
</protein>
<dbReference type="EMBL" id="KB446536">
    <property type="protein sequence ID" value="EME46957.1"/>
    <property type="molecule type" value="Genomic_DNA"/>
</dbReference>
<keyword evidence="1" id="KW-0732">Signal</keyword>
<dbReference type="SUPFAM" id="SSF48208">
    <property type="entry name" value="Six-hairpin glycosidases"/>
    <property type="match status" value="1"/>
</dbReference>
<dbReference type="GO" id="GO:0030246">
    <property type="term" value="F:carbohydrate binding"/>
    <property type="evidence" value="ECO:0007669"/>
    <property type="project" value="InterPro"/>
</dbReference>
<feature type="domain" description="Glycosyl hydrolase family 92" evidence="2">
    <location>
        <begin position="304"/>
        <end position="785"/>
    </location>
</feature>
<feature type="signal peptide" evidence="1">
    <location>
        <begin position="1"/>
        <end position="18"/>
    </location>
</feature>
<dbReference type="Gene3D" id="1.20.1050.60">
    <property type="entry name" value="alpha-1,2-mannosidase"/>
    <property type="match status" value="1"/>
</dbReference>
<dbReference type="Gene3D" id="1.20.1610.10">
    <property type="entry name" value="alpha-1,2-mannosidases domains"/>
    <property type="match status" value="1"/>
</dbReference>
<gene>
    <name evidence="4" type="ORF">DOTSEDRAFT_41503</name>
</gene>
<dbReference type="OMA" id="AFTQMSG"/>
<dbReference type="InterPro" id="IPR008928">
    <property type="entry name" value="6-hairpin_glycosidase_sf"/>
</dbReference>
<dbReference type="PANTHER" id="PTHR12143:SF27">
    <property type="entry name" value="ALPHA-1,2-MANNOSIDASE FAMILY PROTEIN (AFU_ORTHOLOGUE AFUA_5G10520)"/>
    <property type="match status" value="1"/>
</dbReference>
<organism evidence="4 5">
    <name type="scientific">Dothistroma septosporum (strain NZE10 / CBS 128990)</name>
    <name type="common">Red band needle blight fungus</name>
    <name type="synonym">Mycosphaerella pini</name>
    <dbReference type="NCBI Taxonomy" id="675120"/>
    <lineage>
        <taxon>Eukaryota</taxon>
        <taxon>Fungi</taxon>
        <taxon>Dikarya</taxon>
        <taxon>Ascomycota</taxon>
        <taxon>Pezizomycotina</taxon>
        <taxon>Dothideomycetes</taxon>
        <taxon>Dothideomycetidae</taxon>
        <taxon>Mycosphaerellales</taxon>
        <taxon>Mycosphaerellaceae</taxon>
        <taxon>Dothistroma</taxon>
    </lineage>
</organism>
<dbReference type="InterPro" id="IPR041371">
    <property type="entry name" value="GH92_N"/>
</dbReference>
<accession>N1PUA1</accession>
<dbReference type="GO" id="GO:0005829">
    <property type="term" value="C:cytosol"/>
    <property type="evidence" value="ECO:0007669"/>
    <property type="project" value="TreeGrafter"/>
</dbReference>
<dbReference type="Pfam" id="PF07971">
    <property type="entry name" value="Glyco_hydro_92"/>
    <property type="match status" value="1"/>
</dbReference>
<dbReference type="InterPro" id="IPR012939">
    <property type="entry name" value="Glyco_hydro_92"/>
</dbReference>
<dbReference type="AlphaFoldDB" id="N1PUA1"/>
<dbReference type="GO" id="GO:0000224">
    <property type="term" value="F:peptide-N4-(N-acetyl-beta-glucosaminyl)asparagine amidase activity"/>
    <property type="evidence" value="ECO:0007669"/>
    <property type="project" value="TreeGrafter"/>
</dbReference>
<keyword evidence="4" id="KW-0378">Hydrolase</keyword>
<dbReference type="Proteomes" id="UP000016933">
    <property type="component" value="Unassembled WGS sequence"/>
</dbReference>
<dbReference type="InterPro" id="IPR014718">
    <property type="entry name" value="GH-type_carb-bd"/>
</dbReference>
<dbReference type="Gene3D" id="3.30.2080.10">
    <property type="entry name" value="GH92 mannosidase domain"/>
    <property type="match status" value="1"/>
</dbReference>
<dbReference type="OrthoDB" id="449263at2759"/>
<dbReference type="GO" id="GO:0006516">
    <property type="term" value="P:glycoprotein catabolic process"/>
    <property type="evidence" value="ECO:0007669"/>
    <property type="project" value="TreeGrafter"/>
</dbReference>
<feature type="domain" description="Glycosyl hydrolase family 92 N-terminal" evidence="3">
    <location>
        <begin position="25"/>
        <end position="298"/>
    </location>
</feature>
<name>N1PUA1_DOTSN</name>
<dbReference type="InterPro" id="IPR005887">
    <property type="entry name" value="GH92_a_mannosidase_put"/>
</dbReference>
<sequence>MSKVPLPSWALFASLATAQHDWSQYVNPFIGGEGPNPGEAFGGGDIFVGGAVPFGVAKVGIDTYETNLSIAAINGGWTPQGLVTGVSIMHESGTGGPPKYGIISQMPLTIMDSPINILDNTTYWQERVGNDSASVGYFQTKLKNEVTVQIAGARHSGIIQYDFPVGDKYILVDVSHFLPNTGGSGDDQFYDGGEINVQDNGSQYTGYGSYGGGFSGSAPATTYFCGDFETAPVEAHTFRGRNTIPALRQHVLSNQPIPHPTFRNRSTETSGPLTDRVGAVFSFSDSAAATVKSRVGISFISIEKACQFKDDEIKSWTLNDTVSAAVDEWNKDVFSKIQVPTDSSQNRTNLALLYSSLYFMHLMPSDRSRENPLWESEDSWDDFYTLWDIFRCTVSLYHLIQPEYYQSMIRALVDIWKYEGYMPDGRSGNYNGLVQGGSNADNVLADAYIKGLPNVNWTEAYQAMVKDAEVVPFNTFDLADPTNGIQQGRGALYDWLPLGYVSSDQSTRCVSRTVEYSLNDYSLSVVAAGEAPGDVQKYLNRSANWQNIWAHNFTHKGFTGFPAPRLASGQFNITDYNPALCGGCELMSITYEGTPFEYAFTVPHDMETLISFMGGADEFERRLDYIFQPNTSEQDLGANGAGITTLMNIGNEPDFATPYEYHYLNKQAKSVQQSRSLANQYFHDATYGVPGNSDAGALNSWLVWQMLGMYPVVTQTTYLLVSPWFSEINMTVNGNSTLRIAANGLDNADSYYVQSVKINGQAWERNWLEHKDVMVNGGTIEFELSNEMKSWESGDVPPSPGHFTKLRP</sequence>
<dbReference type="STRING" id="675120.N1PUA1"/>
<dbReference type="eggNOG" id="ENOG502QR5Q">
    <property type="taxonomic scope" value="Eukaryota"/>
</dbReference>
<evidence type="ECO:0000259" key="3">
    <source>
        <dbReference type="Pfam" id="PF17678"/>
    </source>
</evidence>
<evidence type="ECO:0000256" key="1">
    <source>
        <dbReference type="SAM" id="SignalP"/>
    </source>
</evidence>
<evidence type="ECO:0000313" key="5">
    <source>
        <dbReference type="Proteomes" id="UP000016933"/>
    </source>
</evidence>
<dbReference type="GO" id="GO:0005634">
    <property type="term" value="C:nucleus"/>
    <property type="evidence" value="ECO:0007669"/>
    <property type="project" value="TreeGrafter"/>
</dbReference>
<evidence type="ECO:0000259" key="2">
    <source>
        <dbReference type="Pfam" id="PF07971"/>
    </source>
</evidence>
<proteinExistence type="predicted"/>
<keyword evidence="5" id="KW-1185">Reference proteome</keyword>
<dbReference type="InterPro" id="IPR050883">
    <property type="entry name" value="PNGase"/>
</dbReference>
<dbReference type="PANTHER" id="PTHR12143">
    <property type="entry name" value="PEPTIDE N-GLYCANASE PNGASE -RELATED"/>
    <property type="match status" value="1"/>
</dbReference>